<comment type="caution">
    <text evidence="2">The sequence shown here is derived from an EMBL/GenBank/DDBJ whole genome shotgun (WGS) entry which is preliminary data.</text>
</comment>
<feature type="transmembrane region" description="Helical" evidence="1">
    <location>
        <begin position="263"/>
        <end position="280"/>
    </location>
</feature>
<gene>
    <name evidence="2" type="ORF">N0V89_011764</name>
</gene>
<feature type="transmembrane region" description="Helical" evidence="1">
    <location>
        <begin position="188"/>
        <end position="206"/>
    </location>
</feature>
<organism evidence="2 3">
    <name type="scientific">Didymosphaeria variabile</name>
    <dbReference type="NCBI Taxonomy" id="1932322"/>
    <lineage>
        <taxon>Eukaryota</taxon>
        <taxon>Fungi</taxon>
        <taxon>Dikarya</taxon>
        <taxon>Ascomycota</taxon>
        <taxon>Pezizomycotina</taxon>
        <taxon>Dothideomycetes</taxon>
        <taxon>Pleosporomycetidae</taxon>
        <taxon>Pleosporales</taxon>
        <taxon>Massarineae</taxon>
        <taxon>Didymosphaeriaceae</taxon>
        <taxon>Didymosphaeria</taxon>
    </lineage>
</organism>
<evidence type="ECO:0000313" key="3">
    <source>
        <dbReference type="Proteomes" id="UP001140513"/>
    </source>
</evidence>
<reference evidence="2" key="1">
    <citation type="submission" date="2022-10" db="EMBL/GenBank/DDBJ databases">
        <title>Tapping the CABI collections for fungal endophytes: first genome assemblies for Collariella, Neodidymelliopsis, Ascochyta clinopodiicola, Didymella pomorum, Didymosphaeria variabile, Neocosmospora piperis and Neocucurbitaria cava.</title>
        <authorList>
            <person name="Hill R."/>
        </authorList>
    </citation>
    <scope>NUCLEOTIDE SEQUENCE</scope>
    <source>
        <strain evidence="2">IMI 356815</strain>
    </source>
</reference>
<proteinExistence type="predicted"/>
<feature type="transmembrane region" description="Helical" evidence="1">
    <location>
        <begin position="218"/>
        <end position="243"/>
    </location>
</feature>
<accession>A0A9W9C5N7</accession>
<protein>
    <submittedName>
        <fullName evidence="2">Uncharacterized protein</fullName>
    </submittedName>
</protein>
<keyword evidence="1" id="KW-0472">Membrane</keyword>
<dbReference type="OrthoDB" id="10685175at2759"/>
<keyword evidence="1" id="KW-1133">Transmembrane helix</keyword>
<dbReference type="RefSeq" id="XP_056065794.1">
    <property type="nucleotide sequence ID" value="XM_056220491.1"/>
</dbReference>
<evidence type="ECO:0000256" key="1">
    <source>
        <dbReference type="SAM" id="Phobius"/>
    </source>
</evidence>
<keyword evidence="1" id="KW-0812">Transmembrane</keyword>
<keyword evidence="3" id="KW-1185">Reference proteome</keyword>
<sequence length="308" mass="34897">MTFISSAEIRGGASKIFSTSYNDKQYDPPAAAESVRRPYWGVPLNSRRQREGIKYDVRAVYPSDHLLSKQVNVASSLPQPSSLNEYFLRARVSEDDKYLRPIWEKETGKTQGYDEDAELQRSLRSFVPSAAQQPDIPSHPPQASFNEYYLRAKVSEDNTYLQPLWENETEQTQGCDEDVKPRFSLRSFLPIVALLPVLTFFGLIVLSHLASSAIRGTVWLVSGICNCALLWVAYMVFPLVQWVRDSAFQISVRTARWTRPRSGTFWMGVVMGLLAVNWVMSRVEERAPIVAVFRRGAAEGSTFRVSIS</sequence>
<evidence type="ECO:0000313" key="2">
    <source>
        <dbReference type="EMBL" id="KAJ4345630.1"/>
    </source>
</evidence>
<name>A0A9W9C5N7_9PLEO</name>
<dbReference type="EMBL" id="JAPEUX010000009">
    <property type="protein sequence ID" value="KAJ4345630.1"/>
    <property type="molecule type" value="Genomic_DNA"/>
</dbReference>
<dbReference type="GeneID" id="80915294"/>
<dbReference type="AlphaFoldDB" id="A0A9W9C5N7"/>
<dbReference type="Proteomes" id="UP001140513">
    <property type="component" value="Unassembled WGS sequence"/>
</dbReference>